<dbReference type="Proteomes" id="UP000186955">
    <property type="component" value="Unassembled WGS sequence"/>
</dbReference>
<dbReference type="AlphaFoldDB" id="A0A1Q5U9V4"/>
<accession>A0A1Q5U9V4</accession>
<reference evidence="1 2" key="1">
    <citation type="submission" date="2016-10" db="EMBL/GenBank/DDBJ databases">
        <title>Genome sequence of the ascomycete fungus Penicillium subrubescens.</title>
        <authorList>
            <person name="De Vries R.P."/>
            <person name="Peng M."/>
            <person name="Dilokpimol A."/>
            <person name="Hilden K."/>
            <person name="Makela M.R."/>
            <person name="Grigoriev I."/>
            <person name="Riley R."/>
            <person name="Granchi Z."/>
        </authorList>
    </citation>
    <scope>NUCLEOTIDE SEQUENCE [LARGE SCALE GENOMIC DNA]</scope>
    <source>
        <strain evidence="1 2">CBS 132785</strain>
    </source>
</reference>
<dbReference type="STRING" id="1316194.A0A1Q5U9V4"/>
<protein>
    <submittedName>
        <fullName evidence="1">Uncharacterized protein</fullName>
    </submittedName>
</protein>
<name>A0A1Q5U9V4_9EURO</name>
<comment type="caution">
    <text evidence="1">The sequence shown here is derived from an EMBL/GenBank/DDBJ whole genome shotgun (WGS) entry which is preliminary data.</text>
</comment>
<proteinExistence type="predicted"/>
<organism evidence="1 2">
    <name type="scientific">Penicillium subrubescens</name>
    <dbReference type="NCBI Taxonomy" id="1316194"/>
    <lineage>
        <taxon>Eukaryota</taxon>
        <taxon>Fungi</taxon>
        <taxon>Dikarya</taxon>
        <taxon>Ascomycota</taxon>
        <taxon>Pezizomycotina</taxon>
        <taxon>Eurotiomycetes</taxon>
        <taxon>Eurotiomycetidae</taxon>
        <taxon>Eurotiales</taxon>
        <taxon>Aspergillaceae</taxon>
        <taxon>Penicillium</taxon>
    </lineage>
</organism>
<evidence type="ECO:0000313" key="1">
    <source>
        <dbReference type="EMBL" id="OKP09247.1"/>
    </source>
</evidence>
<evidence type="ECO:0000313" key="2">
    <source>
        <dbReference type="Proteomes" id="UP000186955"/>
    </source>
</evidence>
<gene>
    <name evidence="1" type="ORF">PENSUB_5409</name>
</gene>
<dbReference type="EMBL" id="MNBE01000554">
    <property type="protein sequence ID" value="OKP09247.1"/>
    <property type="molecule type" value="Genomic_DNA"/>
</dbReference>
<keyword evidence="2" id="KW-1185">Reference proteome</keyword>
<sequence>MIVRPQRKLNRALYYLYRLQRTQKAFRRQPVAVFGPYGRSLKLSCYGTIIFALEDIGLFRALPYIEMLLRFKCTFGDLHGFLIWIWDRIIAGRRKNMLGEASRRVIVMENLLNPS</sequence>